<feature type="signal peptide" evidence="2">
    <location>
        <begin position="1"/>
        <end position="19"/>
    </location>
</feature>
<dbReference type="Pfam" id="PF07589">
    <property type="entry name" value="PEP-CTERM"/>
    <property type="match status" value="1"/>
</dbReference>
<dbReference type="RefSeq" id="WP_092082537.1">
    <property type="nucleotide sequence ID" value="NZ_FOYI01000017.1"/>
</dbReference>
<dbReference type="STRING" id="871652.SAMN04515673_11713"/>
<feature type="domain" description="Choice-of-anchor A" evidence="4">
    <location>
        <begin position="26"/>
        <end position="265"/>
    </location>
</feature>
<name>A0A1I6EPT0_9RHOB</name>
<reference evidence="5 6" key="1">
    <citation type="submission" date="2016-10" db="EMBL/GenBank/DDBJ databases">
        <authorList>
            <person name="de Groot N.N."/>
        </authorList>
    </citation>
    <scope>NUCLEOTIDE SEQUENCE [LARGE SCALE GENOMIC DNA]</scope>
    <source>
        <strain evidence="6">KMM 9023,NRIC 0796,JCM 17311,KCTC 23692</strain>
    </source>
</reference>
<dbReference type="InterPro" id="IPR013424">
    <property type="entry name" value="Ice-binding_C"/>
</dbReference>
<keyword evidence="1" id="KW-0472">Membrane</keyword>
<evidence type="ECO:0000256" key="2">
    <source>
        <dbReference type="SAM" id="SignalP"/>
    </source>
</evidence>
<evidence type="ECO:0000259" key="4">
    <source>
        <dbReference type="Pfam" id="PF20597"/>
    </source>
</evidence>
<dbReference type="NCBIfam" id="TIGR03370">
    <property type="entry name" value="VPLPA-CTERM"/>
    <property type="match status" value="1"/>
</dbReference>
<keyword evidence="2" id="KW-0732">Signal</keyword>
<protein>
    <submittedName>
        <fullName evidence="5">VPLPA-CTERM protein sorting domain-containing protein</fullName>
    </submittedName>
</protein>
<feature type="chain" id="PRO_5011705420" evidence="2">
    <location>
        <begin position="20"/>
        <end position="303"/>
    </location>
</feature>
<organism evidence="5 6">
    <name type="scientific">Poseidonocella sedimentorum</name>
    <dbReference type="NCBI Taxonomy" id="871652"/>
    <lineage>
        <taxon>Bacteria</taxon>
        <taxon>Pseudomonadati</taxon>
        <taxon>Pseudomonadota</taxon>
        <taxon>Alphaproteobacteria</taxon>
        <taxon>Rhodobacterales</taxon>
        <taxon>Roseobacteraceae</taxon>
        <taxon>Poseidonocella</taxon>
    </lineage>
</organism>
<sequence>MKSLFFAAALAVSGAAAQAATLSASETLEQFVLVTEGDLTGNSVHVHGRSLIGGDLSTDNWSDFFNVNADEWPKIGASVFAELIVAGNATSSFNVNQGGDLAVAGAISGTFNLNDGGSQVAFDAPENYWIQMEAMSADLSAAAASASAITLVKNAENKLAINAGGVYTISATELAGVGGISYGFAPDETVIINVTGDAAVLSANMEGTDKGLAQNVIWNFESTNTVTLNASIFGTVVATDAKVTFHSDIEGSLIASLVDANAQIHVQTFLGELPEIGQVPLPAALPLLLAGLGVFGAVARRKS</sequence>
<accession>A0A1I6EPT0</accession>
<evidence type="ECO:0000313" key="6">
    <source>
        <dbReference type="Proteomes" id="UP000199302"/>
    </source>
</evidence>
<dbReference type="AlphaFoldDB" id="A0A1I6EPT0"/>
<keyword evidence="1" id="KW-1133">Transmembrane helix</keyword>
<feature type="transmembrane region" description="Helical" evidence="1">
    <location>
        <begin position="279"/>
        <end position="299"/>
    </location>
</feature>
<dbReference type="InterPro" id="IPR026588">
    <property type="entry name" value="Choice_anch_A"/>
</dbReference>
<keyword evidence="1" id="KW-0812">Transmembrane</keyword>
<feature type="domain" description="Ice-binding protein C-terminal" evidence="3">
    <location>
        <begin position="278"/>
        <end position="302"/>
    </location>
</feature>
<gene>
    <name evidence="5" type="ORF">SAMN04515673_11713</name>
</gene>
<dbReference type="InterPro" id="IPR022472">
    <property type="entry name" value="VPLPA-CTERM"/>
</dbReference>
<evidence type="ECO:0000259" key="3">
    <source>
        <dbReference type="Pfam" id="PF07589"/>
    </source>
</evidence>
<evidence type="ECO:0000313" key="5">
    <source>
        <dbReference type="EMBL" id="SFR19518.1"/>
    </source>
</evidence>
<evidence type="ECO:0000256" key="1">
    <source>
        <dbReference type="SAM" id="Phobius"/>
    </source>
</evidence>
<dbReference type="EMBL" id="FOYI01000017">
    <property type="protein sequence ID" value="SFR19518.1"/>
    <property type="molecule type" value="Genomic_DNA"/>
</dbReference>
<dbReference type="Proteomes" id="UP000199302">
    <property type="component" value="Unassembled WGS sequence"/>
</dbReference>
<dbReference type="Pfam" id="PF20597">
    <property type="entry name" value="pAdhesive_15"/>
    <property type="match status" value="1"/>
</dbReference>
<proteinExistence type="predicted"/>
<keyword evidence="6" id="KW-1185">Reference proteome</keyword>
<dbReference type="NCBIfam" id="TIGR04215">
    <property type="entry name" value="choice_anch_A"/>
    <property type="match status" value="1"/>
</dbReference>
<dbReference type="OrthoDB" id="7847100at2"/>